<feature type="region of interest" description="Disordered" evidence="7">
    <location>
        <begin position="406"/>
        <end position="437"/>
    </location>
</feature>
<dbReference type="Gene3D" id="3.40.525.10">
    <property type="entry name" value="CRAL-TRIO lipid binding domain"/>
    <property type="match status" value="1"/>
</dbReference>
<dbReference type="PRINTS" id="PR00180">
    <property type="entry name" value="CRETINALDHBP"/>
</dbReference>
<dbReference type="EMBL" id="CADCXV010001427">
    <property type="protein sequence ID" value="CAB0044316.1"/>
    <property type="molecule type" value="Genomic_DNA"/>
</dbReference>
<dbReference type="InterPro" id="IPR001251">
    <property type="entry name" value="CRAL-TRIO_dom"/>
</dbReference>
<dbReference type="PROSITE" id="PS50191">
    <property type="entry name" value="CRAL_TRIO"/>
    <property type="match status" value="1"/>
</dbReference>
<evidence type="ECO:0000256" key="2">
    <source>
        <dbReference type="ARBA" id="ARBA00007072"/>
    </source>
</evidence>
<dbReference type="PANTHER" id="PTHR10174:SF230">
    <property type="entry name" value="ALPHA-TOCOPHEROL TRANSFER PROTEIN-LIKE"/>
    <property type="match status" value="1"/>
</dbReference>
<organism evidence="9 10">
    <name type="scientific">Trichogramma brassicae</name>
    <dbReference type="NCBI Taxonomy" id="86971"/>
    <lineage>
        <taxon>Eukaryota</taxon>
        <taxon>Metazoa</taxon>
        <taxon>Ecdysozoa</taxon>
        <taxon>Arthropoda</taxon>
        <taxon>Hexapoda</taxon>
        <taxon>Insecta</taxon>
        <taxon>Pterygota</taxon>
        <taxon>Neoptera</taxon>
        <taxon>Endopterygota</taxon>
        <taxon>Hymenoptera</taxon>
        <taxon>Apocrita</taxon>
        <taxon>Proctotrupomorpha</taxon>
        <taxon>Chalcidoidea</taxon>
        <taxon>Trichogrammatidae</taxon>
        <taxon>Trichogramma</taxon>
    </lineage>
</organism>
<dbReference type="GO" id="GO:0008810">
    <property type="term" value="F:cellulase activity"/>
    <property type="evidence" value="ECO:0007669"/>
    <property type="project" value="UniProtKB-EC"/>
</dbReference>
<evidence type="ECO:0000256" key="4">
    <source>
        <dbReference type="ARBA" id="ARBA00023001"/>
    </source>
</evidence>
<evidence type="ECO:0000313" key="10">
    <source>
        <dbReference type="Proteomes" id="UP000479190"/>
    </source>
</evidence>
<keyword evidence="10" id="KW-1185">Reference proteome</keyword>
<dbReference type="Proteomes" id="UP000479190">
    <property type="component" value="Unassembled WGS sequence"/>
</dbReference>
<dbReference type="Pfam" id="PF00650">
    <property type="entry name" value="CRAL_TRIO"/>
    <property type="match status" value="1"/>
</dbReference>
<evidence type="ECO:0000256" key="1">
    <source>
        <dbReference type="ARBA" id="ARBA00000966"/>
    </source>
</evidence>
<dbReference type="SUPFAM" id="SSF46938">
    <property type="entry name" value="CRAL/TRIO N-terminal domain"/>
    <property type="match status" value="1"/>
</dbReference>
<feature type="compositionally biased region" description="Polar residues" evidence="7">
    <location>
        <begin position="426"/>
        <end position="437"/>
    </location>
</feature>
<feature type="domain" description="CRAL-TRIO" evidence="8">
    <location>
        <begin position="93"/>
        <end position="253"/>
    </location>
</feature>
<dbReference type="Gene3D" id="1.50.10.10">
    <property type="match status" value="1"/>
</dbReference>
<dbReference type="Gene3D" id="1.10.8.20">
    <property type="entry name" value="N-terminal domain of phosphatidylinositol transfer protein sec14p"/>
    <property type="match status" value="1"/>
</dbReference>
<dbReference type="SUPFAM" id="SSF48208">
    <property type="entry name" value="Six-hairpin glycosidases"/>
    <property type="match status" value="1"/>
</dbReference>
<proteinExistence type="inferred from homology"/>
<evidence type="ECO:0000256" key="3">
    <source>
        <dbReference type="ARBA" id="ARBA00012601"/>
    </source>
</evidence>
<dbReference type="CDD" id="cd00170">
    <property type="entry name" value="SEC14"/>
    <property type="match status" value="1"/>
</dbReference>
<comment type="similarity">
    <text evidence="2">Belongs to the glycosyl hydrolase 9 (cellulase E) family.</text>
</comment>
<dbReference type="Gene3D" id="1.20.5.1200">
    <property type="entry name" value="Alpha-tocopherol transfer"/>
    <property type="match status" value="1"/>
</dbReference>
<dbReference type="InterPro" id="IPR036273">
    <property type="entry name" value="CRAL/TRIO_N_dom_sf"/>
</dbReference>
<keyword evidence="6" id="KW-0624">Polysaccharide degradation</keyword>
<gene>
    <name evidence="9" type="ORF">TBRA_LOCUS15904</name>
</gene>
<dbReference type="GO" id="GO:0030245">
    <property type="term" value="P:cellulose catabolic process"/>
    <property type="evidence" value="ECO:0007669"/>
    <property type="project" value="UniProtKB-KW"/>
</dbReference>
<feature type="region of interest" description="Disordered" evidence="7">
    <location>
        <begin position="631"/>
        <end position="702"/>
    </location>
</feature>
<dbReference type="GO" id="GO:0016020">
    <property type="term" value="C:membrane"/>
    <property type="evidence" value="ECO:0007669"/>
    <property type="project" value="TreeGrafter"/>
</dbReference>
<dbReference type="Pfam" id="PF00759">
    <property type="entry name" value="Glyco_hydro_9"/>
    <property type="match status" value="1"/>
</dbReference>
<dbReference type="OrthoDB" id="6682367at2759"/>
<dbReference type="SMART" id="SM00516">
    <property type="entry name" value="SEC14"/>
    <property type="match status" value="1"/>
</dbReference>
<evidence type="ECO:0000313" key="9">
    <source>
        <dbReference type="EMBL" id="CAB0044316.1"/>
    </source>
</evidence>
<sequence length="1032" mass="116035">MLLVQPTEEMSKLIRKELNENVDTRERDLKYIKEWLAKQPHLPKFDDDYRLMTFLRGCKFSLEKCKRKLDNYFTMRSLVPEFFAYRDITRAEMRELTKVVQVPPLPGLTKNGRRVVVMRGIDKDLPTPNVAEAMKLVMMIGDIRLKEELVGVAGDVYILDASVATAAHFAKFTPSLVKKFLVCVQEAYPVKLKEVHVVNVSPIVDSIVNFVKPLLKEKIRNRIFVHSKMEQLYDYIPREILPEEYGGQAGPIQAIHETWMKKLEEYGPWFKEQESVKTNELLRPGKPKTHDDLFGLDGSFRHAGRLQFRVYSLVRAQSSRELRMCSKMLAASGAHAQVSNRASIINFVSGHVYSYTVAVHNVEVHAYRESLSHRSVCSLVLAYSSGLLWHIAEERSWRVGRRYTKSTEKPVAERDERKKISRENESPTTSRDASTLPSEKMKINRDYGGVFVTCVAFFVLSLQAKFIQGNGSNVADIIGSSANRARNVFAELDNNDGHEAGQEKRDDYDDESDYAKVLELSPLFYEAQRSGKLAPGNRIAWRGDSALDDRGNDGEDLTGGYYDAATRIAMSFTVERTFLKAQGIDCINGMHFIWAGEKKTKEKKVAIYAHSRATMSNLDSQWPRRRRCWPGALSAGSRPTSAPVNWTPFARQSNGRPTTLSNPPLQPYSAASTSPDRSSRARRAEFAGTVRRPAVRTQMPSTSSGIIVRTSFTPRRCSIATPASLTTDKLQECRDIPCKVGEQCVVRKFWCSNPPCPTMVYCSKSRTDASAWIEQCKQIGCRSEYDCFLRKPQKNCTKPLCNHTPDCLNEVENYPVFAELEEEDFLEEHGKSEDHFSDESTISSTKSEFAEWLDSVADLLDRVSYAKWLYEVRRSSANVPEFQAWLQQYHRSCQSDINTASDPDTFGYQARIGLSHRDRTLAQKAGRVAGVAGDGGARLDPSTRVPAGYILASRMQNPPSPDFKFNEAAAPAAAATAAVAAIPSHLNTATTLAYQHAGITPSIALPLPLHYLALPQQTVHHNSADMRVSNMT</sequence>
<keyword evidence="5" id="KW-0119">Carbohydrate metabolism</keyword>
<dbReference type="AlphaFoldDB" id="A0A6H5J3T5"/>
<reference evidence="9 10" key="1">
    <citation type="submission" date="2020-02" db="EMBL/GenBank/DDBJ databases">
        <authorList>
            <person name="Ferguson B K."/>
        </authorList>
    </citation>
    <scope>NUCLEOTIDE SEQUENCE [LARGE SCALE GENOMIC DNA]</scope>
</reference>
<protein>
    <recommendedName>
        <fullName evidence="3">cellulase</fullName>
        <ecNumber evidence="3">3.2.1.4</ecNumber>
    </recommendedName>
</protein>
<dbReference type="PANTHER" id="PTHR10174">
    <property type="entry name" value="ALPHA-TOCOPHEROL TRANSFER PROTEIN-RELATED"/>
    <property type="match status" value="1"/>
</dbReference>
<dbReference type="EC" id="3.2.1.4" evidence="3"/>
<comment type="catalytic activity">
    <reaction evidence="1">
        <text>Endohydrolysis of (1-&gt;4)-beta-D-glucosidic linkages in cellulose, lichenin and cereal beta-D-glucans.</text>
        <dbReference type="EC" id="3.2.1.4"/>
    </reaction>
</comment>
<evidence type="ECO:0000256" key="6">
    <source>
        <dbReference type="ARBA" id="ARBA00023326"/>
    </source>
</evidence>
<name>A0A6H5J3T5_9HYME</name>
<keyword evidence="4" id="KW-0136">Cellulose degradation</keyword>
<dbReference type="InterPro" id="IPR008928">
    <property type="entry name" value="6-hairpin_glycosidase_sf"/>
</dbReference>
<feature type="compositionally biased region" description="Basic and acidic residues" evidence="7">
    <location>
        <begin position="406"/>
        <end position="425"/>
    </location>
</feature>
<evidence type="ECO:0000259" key="8">
    <source>
        <dbReference type="PROSITE" id="PS50191"/>
    </source>
</evidence>
<dbReference type="InterPro" id="IPR036865">
    <property type="entry name" value="CRAL-TRIO_dom_sf"/>
</dbReference>
<feature type="compositionally biased region" description="Polar residues" evidence="7">
    <location>
        <begin position="637"/>
        <end position="676"/>
    </location>
</feature>
<evidence type="ECO:0000256" key="5">
    <source>
        <dbReference type="ARBA" id="ARBA00023277"/>
    </source>
</evidence>
<dbReference type="SUPFAM" id="SSF52087">
    <property type="entry name" value="CRAL/TRIO domain"/>
    <property type="match status" value="1"/>
</dbReference>
<dbReference type="InterPro" id="IPR001701">
    <property type="entry name" value="Glyco_hydro_9"/>
</dbReference>
<dbReference type="GO" id="GO:1902936">
    <property type="term" value="F:phosphatidylinositol bisphosphate binding"/>
    <property type="evidence" value="ECO:0007669"/>
    <property type="project" value="TreeGrafter"/>
</dbReference>
<accession>A0A6H5J3T5</accession>
<evidence type="ECO:0000256" key="7">
    <source>
        <dbReference type="SAM" id="MobiDB-lite"/>
    </source>
</evidence>
<dbReference type="InterPro" id="IPR012341">
    <property type="entry name" value="6hp_glycosidase-like_sf"/>
</dbReference>